<dbReference type="PROSITE" id="PS50267">
    <property type="entry name" value="NA_NEUROTRAN_SYMP_3"/>
    <property type="match status" value="1"/>
</dbReference>
<dbReference type="SUPFAM" id="SSF161070">
    <property type="entry name" value="SNF-like"/>
    <property type="match status" value="1"/>
</dbReference>
<feature type="disulfide bond" evidence="7">
    <location>
        <begin position="119"/>
        <end position="128"/>
    </location>
</feature>
<feature type="transmembrane region" description="Helical" evidence="8">
    <location>
        <begin position="247"/>
        <end position="272"/>
    </location>
</feature>
<dbReference type="AlphaFoldDB" id="F6XZF9"/>
<feature type="binding site" evidence="6">
    <location>
        <position position="22"/>
    </location>
    <ligand>
        <name>Na(+)</name>
        <dbReference type="ChEBI" id="CHEBI:29101"/>
        <label>1</label>
    </ligand>
</feature>
<keyword evidence="6" id="KW-0479">Metal-binding</keyword>
<dbReference type="Proteomes" id="UP000008144">
    <property type="component" value="Chromosome 2"/>
</dbReference>
<dbReference type="EMBL" id="EAAA01001579">
    <property type="status" value="NOT_ANNOTATED_CDS"/>
    <property type="molecule type" value="Genomic_DNA"/>
</dbReference>
<dbReference type="InterPro" id="IPR037272">
    <property type="entry name" value="SNS_sf"/>
</dbReference>
<dbReference type="CDD" id="cd11496">
    <property type="entry name" value="SLC6sbd-TauT-like"/>
    <property type="match status" value="1"/>
</dbReference>
<evidence type="ECO:0000256" key="4">
    <source>
        <dbReference type="ARBA" id="ARBA00022989"/>
    </source>
</evidence>
<dbReference type="GO" id="GO:0005886">
    <property type="term" value="C:plasma membrane"/>
    <property type="evidence" value="ECO:0000318"/>
    <property type="project" value="GO_Central"/>
</dbReference>
<protein>
    <recommendedName>
        <fullName evidence="11">Transporter</fullName>
    </recommendedName>
</protein>
<dbReference type="PANTHER" id="PTHR11616:SF309">
    <property type="entry name" value="TRANSPORTER"/>
    <property type="match status" value="1"/>
</dbReference>
<comment type="subcellular location">
    <subcellularLocation>
        <location evidence="1">Membrane</location>
        <topology evidence="1">Multi-pass membrane protein</topology>
    </subcellularLocation>
</comment>
<feature type="transmembrane region" description="Helical" evidence="8">
    <location>
        <begin position="202"/>
        <end position="227"/>
    </location>
</feature>
<organism evidence="9 10">
    <name type="scientific">Ciona intestinalis</name>
    <name type="common">Transparent sea squirt</name>
    <name type="synonym">Ascidia intestinalis</name>
    <dbReference type="NCBI Taxonomy" id="7719"/>
    <lineage>
        <taxon>Eukaryota</taxon>
        <taxon>Metazoa</taxon>
        <taxon>Chordata</taxon>
        <taxon>Tunicata</taxon>
        <taxon>Ascidiacea</taxon>
        <taxon>Phlebobranchia</taxon>
        <taxon>Cionidae</taxon>
        <taxon>Ciona</taxon>
    </lineage>
</organism>
<feature type="binding site" evidence="6">
    <location>
        <position position="359"/>
    </location>
    <ligand>
        <name>Na(+)</name>
        <dbReference type="ChEBI" id="CHEBI:29101"/>
        <label>1</label>
    </ligand>
</feature>
<feature type="transmembrane region" description="Helical" evidence="8">
    <location>
        <begin position="79"/>
        <end position="106"/>
    </location>
</feature>
<dbReference type="GO" id="GO:0046872">
    <property type="term" value="F:metal ion binding"/>
    <property type="evidence" value="ECO:0007669"/>
    <property type="project" value="UniProtKB-KW"/>
</dbReference>
<dbReference type="PANTHER" id="PTHR11616">
    <property type="entry name" value="SODIUM/CHLORIDE DEPENDENT TRANSPORTER"/>
    <property type="match status" value="1"/>
</dbReference>
<keyword evidence="4 8" id="KW-1133">Transmembrane helix</keyword>
<dbReference type="Pfam" id="PF00209">
    <property type="entry name" value="SNF"/>
    <property type="match status" value="1"/>
</dbReference>
<evidence type="ECO:0000256" key="3">
    <source>
        <dbReference type="ARBA" id="ARBA00022692"/>
    </source>
</evidence>
<dbReference type="GO" id="GO:0006865">
    <property type="term" value="P:amino acid transport"/>
    <property type="evidence" value="ECO:0000318"/>
    <property type="project" value="GO_Central"/>
</dbReference>
<dbReference type="InterPro" id="IPR000175">
    <property type="entry name" value="Na/ntran_symport"/>
</dbReference>
<dbReference type="GO" id="GO:0035725">
    <property type="term" value="P:sodium ion transmembrane transport"/>
    <property type="evidence" value="ECO:0000318"/>
    <property type="project" value="GO_Central"/>
</dbReference>
<feature type="transmembrane region" description="Helical" evidence="8">
    <location>
        <begin position="457"/>
        <end position="477"/>
    </location>
</feature>
<dbReference type="Ensembl" id="ENSCINT00000013863.3">
    <property type="protein sequence ID" value="ENSCINP00000013863.3"/>
    <property type="gene ID" value="ENSCING00000006758.3"/>
</dbReference>
<reference evidence="9" key="4">
    <citation type="submission" date="2025-09" db="UniProtKB">
        <authorList>
            <consortium name="Ensembl"/>
        </authorList>
    </citation>
    <scope>IDENTIFICATION</scope>
</reference>
<feature type="transmembrane region" description="Helical" evidence="8">
    <location>
        <begin position="28"/>
        <end position="58"/>
    </location>
</feature>
<reference evidence="10" key="1">
    <citation type="journal article" date="2002" name="Science">
        <title>The draft genome of Ciona intestinalis: insights into chordate and vertebrate origins.</title>
        <authorList>
            <person name="Dehal P."/>
            <person name="Satou Y."/>
            <person name="Campbell R.K."/>
            <person name="Chapman J."/>
            <person name="Degnan B."/>
            <person name="De Tomaso A."/>
            <person name="Davidson B."/>
            <person name="Di Gregorio A."/>
            <person name="Gelpke M."/>
            <person name="Goodstein D.M."/>
            <person name="Harafuji N."/>
            <person name="Hastings K.E."/>
            <person name="Ho I."/>
            <person name="Hotta K."/>
            <person name="Huang W."/>
            <person name="Kawashima T."/>
            <person name="Lemaire P."/>
            <person name="Martinez D."/>
            <person name="Meinertzhagen I.A."/>
            <person name="Necula S."/>
            <person name="Nonaka M."/>
            <person name="Putnam N."/>
            <person name="Rash S."/>
            <person name="Saiga H."/>
            <person name="Satake M."/>
            <person name="Terry A."/>
            <person name="Yamada L."/>
            <person name="Wang H.G."/>
            <person name="Awazu S."/>
            <person name="Azumi K."/>
            <person name="Boore J."/>
            <person name="Branno M."/>
            <person name="Chin-Bow S."/>
            <person name="DeSantis R."/>
            <person name="Doyle S."/>
            <person name="Francino P."/>
            <person name="Keys D.N."/>
            <person name="Haga S."/>
            <person name="Hayashi H."/>
            <person name="Hino K."/>
            <person name="Imai K.S."/>
            <person name="Inaba K."/>
            <person name="Kano S."/>
            <person name="Kobayashi K."/>
            <person name="Kobayashi M."/>
            <person name="Lee B.I."/>
            <person name="Makabe K.W."/>
            <person name="Manohar C."/>
            <person name="Matassi G."/>
            <person name="Medina M."/>
            <person name="Mochizuki Y."/>
            <person name="Mount S."/>
            <person name="Morishita T."/>
            <person name="Miura S."/>
            <person name="Nakayama A."/>
            <person name="Nishizaka S."/>
            <person name="Nomoto H."/>
            <person name="Ohta F."/>
            <person name="Oishi K."/>
            <person name="Rigoutsos I."/>
            <person name="Sano M."/>
            <person name="Sasaki A."/>
            <person name="Sasakura Y."/>
            <person name="Shoguchi E."/>
            <person name="Shin-i T."/>
            <person name="Spagnuolo A."/>
            <person name="Stainier D."/>
            <person name="Suzuki M.M."/>
            <person name="Tassy O."/>
            <person name="Takatori N."/>
            <person name="Tokuoka M."/>
            <person name="Yagi K."/>
            <person name="Yoshizaki F."/>
            <person name="Wada S."/>
            <person name="Zhang C."/>
            <person name="Hyatt P.D."/>
            <person name="Larimer F."/>
            <person name="Detter C."/>
            <person name="Doggett N."/>
            <person name="Glavina T."/>
            <person name="Hawkins T."/>
            <person name="Richardson P."/>
            <person name="Lucas S."/>
            <person name="Kohara Y."/>
            <person name="Levine M."/>
            <person name="Satoh N."/>
            <person name="Rokhsar D.S."/>
        </authorList>
    </citation>
    <scope>NUCLEOTIDE SEQUENCE [LARGE SCALE GENOMIC DNA]</scope>
</reference>
<dbReference type="GeneTree" id="ENSGT00940000165957"/>
<accession>F6XZF9</accession>
<evidence type="ECO:0000256" key="8">
    <source>
        <dbReference type="SAM" id="Phobius"/>
    </source>
</evidence>
<evidence type="ECO:0000313" key="9">
    <source>
        <dbReference type="Ensembl" id="ENSCINP00000013863.3"/>
    </source>
</evidence>
<reference evidence="9" key="2">
    <citation type="journal article" date="2008" name="Genome Biol.">
        <title>Improved genome assembly and evidence-based global gene model set for the chordate Ciona intestinalis: new insight into intron and operon populations.</title>
        <authorList>
            <person name="Satou Y."/>
            <person name="Mineta K."/>
            <person name="Ogasawara M."/>
            <person name="Sasakura Y."/>
            <person name="Shoguchi E."/>
            <person name="Ueno K."/>
            <person name="Yamada L."/>
            <person name="Matsumoto J."/>
            <person name="Wasserscheid J."/>
            <person name="Dewar K."/>
            <person name="Wiley G.B."/>
            <person name="Macmil S.L."/>
            <person name="Roe B.A."/>
            <person name="Zeller R.W."/>
            <person name="Hastings K.E."/>
            <person name="Lemaire P."/>
            <person name="Lindquist E."/>
            <person name="Endo T."/>
            <person name="Hotta K."/>
            <person name="Inaba K."/>
        </authorList>
    </citation>
    <scope>NUCLEOTIDE SEQUENCE [LARGE SCALE GENOMIC DNA]</scope>
    <source>
        <strain evidence="9">wild type</strain>
    </source>
</reference>
<evidence type="ECO:0000256" key="1">
    <source>
        <dbReference type="ARBA" id="ARBA00004141"/>
    </source>
</evidence>
<proteinExistence type="predicted"/>
<evidence type="ECO:0008006" key="11">
    <source>
        <dbReference type="Google" id="ProtNLM"/>
    </source>
</evidence>
<name>F6XZF9_CIOIN</name>
<feature type="transmembrane region" description="Helical" evidence="8">
    <location>
        <begin position="497"/>
        <end position="521"/>
    </location>
</feature>
<feature type="binding site" evidence="6">
    <location>
        <position position="358"/>
    </location>
    <ligand>
        <name>Na(+)</name>
        <dbReference type="ChEBI" id="CHEBI:29101"/>
        <label>1</label>
    </ligand>
</feature>
<keyword evidence="6" id="KW-0915">Sodium</keyword>
<keyword evidence="7" id="KW-1015">Disulfide bond</keyword>
<dbReference type="HOGENOM" id="CLU_006855_9_5_1"/>
<sequence>ETWSSTTESFLSHLGAVIGLGNIWRFPYITYITGAFLIPYIMFAVLCGFPMLFLEVALGQYTREGAVNAWNLSPLMKGIGFGCAAICLYSCTYYITVMAWGIFYLVHTFTTRPLPWMHCDNWWNTNSCITYDTLLNGTMSANISLHKELPIIEFWDRYVLRKSVGLETMGSIDNWQMVLSLIAAWVLIYFCIFKGVKSTGKVVYFSATFPYVVLAILLVRGCTLPGAAEGIRYYLQPNLTKLQDPNVWVQAGSQVCYSYAICFTVLVAFGSYNDFHIDCYKHTIILTTSCSMTSFVAGFAIFSVLGNLAEVTHKNVSDVVASGPGLAFQIYPSGLSLLPLPHLWNALFFLMIITVAIDSQFCCLEGFVTIICGSWKWANRNKELFNACLCSVLLVFGLVFMTEGGIYVFEIFNNYAVSGIALLFLATMQSIAIGWIYGADKFYEHIKEMIGYYPSAFLKFCWVIATPTLTTGVFLFFLIKYKPLKIGEYEYPGWANAIGWCMCLSSCICVPAYAVYQLLLYPGSLRERYRKATASIGKFEKRNSIQKDTPSLMEEEYIVQSTMLFSNC</sequence>
<dbReference type="PRINTS" id="PR00176">
    <property type="entry name" value="NANEUSMPORT"/>
</dbReference>
<feature type="transmembrane region" description="Helical" evidence="8">
    <location>
        <begin position="346"/>
        <end position="372"/>
    </location>
</feature>
<dbReference type="InParanoid" id="F6XZF9"/>
<feature type="binding site" evidence="6">
    <location>
        <position position="15"/>
    </location>
    <ligand>
        <name>Na(+)</name>
        <dbReference type="ChEBI" id="CHEBI:29101"/>
        <label>1</label>
    </ligand>
</feature>
<feature type="binding site" evidence="6">
    <location>
        <position position="258"/>
    </location>
    <ligand>
        <name>Na(+)</name>
        <dbReference type="ChEBI" id="CHEBI:29101"/>
        <label>1</label>
    </ligand>
</feature>
<evidence type="ECO:0000313" key="10">
    <source>
        <dbReference type="Proteomes" id="UP000008144"/>
    </source>
</evidence>
<dbReference type="OMA" id="TENCKER"/>
<feature type="transmembrane region" description="Helical" evidence="8">
    <location>
        <begin position="384"/>
        <end position="409"/>
    </location>
</feature>
<reference evidence="9" key="3">
    <citation type="submission" date="2025-08" db="UniProtKB">
        <authorList>
            <consortium name="Ensembl"/>
        </authorList>
    </citation>
    <scope>IDENTIFICATION</scope>
</reference>
<evidence type="ECO:0000256" key="7">
    <source>
        <dbReference type="PIRSR" id="PIRSR600175-2"/>
    </source>
</evidence>
<feature type="transmembrane region" description="Helical" evidence="8">
    <location>
        <begin position="284"/>
        <end position="305"/>
    </location>
</feature>
<evidence type="ECO:0000256" key="2">
    <source>
        <dbReference type="ARBA" id="ARBA00022448"/>
    </source>
</evidence>
<keyword evidence="3 8" id="KW-0812">Transmembrane</keyword>
<feature type="transmembrane region" description="Helical" evidence="8">
    <location>
        <begin position="415"/>
        <end position="437"/>
    </location>
</feature>
<feature type="transmembrane region" description="Helical" evidence="8">
    <location>
        <begin position="175"/>
        <end position="193"/>
    </location>
</feature>
<keyword evidence="5 8" id="KW-0472">Membrane</keyword>
<keyword evidence="2" id="KW-0813">Transport</keyword>
<evidence type="ECO:0000256" key="6">
    <source>
        <dbReference type="PIRSR" id="PIRSR600175-1"/>
    </source>
</evidence>
<keyword evidence="10" id="KW-1185">Reference proteome</keyword>
<evidence type="ECO:0000256" key="5">
    <source>
        <dbReference type="ARBA" id="ARBA00023136"/>
    </source>
</evidence>